<dbReference type="EMBL" id="CBDS010000100">
    <property type="protein sequence ID" value="CDB46826.1"/>
    <property type="molecule type" value="Genomic_DNA"/>
</dbReference>
<evidence type="ECO:0000313" key="1">
    <source>
        <dbReference type="EMBL" id="CDB46826.1"/>
    </source>
</evidence>
<accession>R6IN66</accession>
<protein>
    <submittedName>
        <fullName evidence="1">Uncharacterized protein</fullName>
    </submittedName>
</protein>
<dbReference type="HOGENOM" id="CLU_2056467_0_0_9"/>
<organism evidence="1">
    <name type="scientific">Phascolarctobacterium faecium</name>
    <dbReference type="NCBI Taxonomy" id="33025"/>
    <lineage>
        <taxon>Bacteria</taxon>
        <taxon>Bacillati</taxon>
        <taxon>Bacillota</taxon>
        <taxon>Negativicutes</taxon>
        <taxon>Acidaminococcales</taxon>
        <taxon>Acidaminococcaceae</taxon>
        <taxon>Phascolarctobacterium</taxon>
    </lineage>
</organism>
<proteinExistence type="predicted"/>
<comment type="caution">
    <text evidence="1">The sequence shown here is derived from an EMBL/GenBank/DDBJ whole genome shotgun (WGS) entry which is preliminary data.</text>
</comment>
<dbReference type="RefSeq" id="WP_021718739.1">
    <property type="nucleotide sequence ID" value="NZ_CATXSL010000008.1"/>
</dbReference>
<dbReference type="AlphaFoldDB" id="R6IN66"/>
<gene>
    <name evidence="1" type="ORF">BN533_01839</name>
</gene>
<name>R6IN66_9FIRM</name>
<sequence>MEEEKWINKGHVRAFLVCDKSFLEFDAPFVQWLREEGFKIGWCKGHYSNCPWMYINITRKLYAHGMPGVAIVPSIGEHAITLDEFKTIYAIYKKYEGKEIFTFHKERFDCYE</sequence>
<reference evidence="1" key="1">
    <citation type="submission" date="2012-11" db="EMBL/GenBank/DDBJ databases">
        <title>Dependencies among metagenomic species, viruses, plasmids and units of genetic variation.</title>
        <authorList>
            <person name="Nielsen H.B."/>
            <person name="Almeida M."/>
            <person name="Juncker A.S."/>
            <person name="Rasmussen S."/>
            <person name="Li J."/>
            <person name="Sunagawa S."/>
            <person name="Plichta D."/>
            <person name="Gautier L."/>
            <person name="Le Chatelier E."/>
            <person name="Peletier E."/>
            <person name="Bonde I."/>
            <person name="Nielsen T."/>
            <person name="Manichanh C."/>
            <person name="Arumugam M."/>
            <person name="Batto J."/>
            <person name="Santos M.B.Q.D."/>
            <person name="Blom N."/>
            <person name="Borruel N."/>
            <person name="Burgdorf K.S."/>
            <person name="Boumezbeur F."/>
            <person name="Casellas F."/>
            <person name="Dore J."/>
            <person name="Guarner F."/>
            <person name="Hansen T."/>
            <person name="Hildebrand F."/>
            <person name="Kaas R.S."/>
            <person name="Kennedy S."/>
            <person name="Kristiansen K."/>
            <person name="Kultima J.R."/>
            <person name="Leonard P."/>
            <person name="Levenez F."/>
            <person name="Lund O."/>
            <person name="Moumen B."/>
            <person name="Le Paslier D."/>
            <person name="Pons N."/>
            <person name="Pedersen O."/>
            <person name="Prifti E."/>
            <person name="Qin J."/>
            <person name="Raes J."/>
            <person name="Tap J."/>
            <person name="Tims S."/>
            <person name="Ussery D.W."/>
            <person name="Yamada T."/>
            <person name="MetaHit consortium"/>
            <person name="Renault P."/>
            <person name="Sicheritz-Ponten T."/>
            <person name="Bork P."/>
            <person name="Wang J."/>
            <person name="Brunak S."/>
            <person name="Ehrlich S.D."/>
        </authorList>
    </citation>
    <scope>NUCLEOTIDE SEQUENCE [LARGE SCALE GENOMIC DNA]</scope>
</reference>